<feature type="domain" description="DhaL" evidence="5">
    <location>
        <begin position="365"/>
        <end position="563"/>
    </location>
</feature>
<keyword evidence="3 7" id="KW-0418">Kinase</keyword>
<evidence type="ECO:0000259" key="5">
    <source>
        <dbReference type="PROSITE" id="PS51480"/>
    </source>
</evidence>
<dbReference type="SUPFAM" id="SSF82549">
    <property type="entry name" value="DAK1/DegV-like"/>
    <property type="match status" value="1"/>
</dbReference>
<dbReference type="AlphaFoldDB" id="A0A5E7HUR2"/>
<evidence type="ECO:0000256" key="1">
    <source>
        <dbReference type="ARBA" id="ARBA00022679"/>
    </source>
</evidence>
<dbReference type="SMART" id="SM01120">
    <property type="entry name" value="Dak2"/>
    <property type="match status" value="1"/>
</dbReference>
<dbReference type="Gene3D" id="3.30.1180.20">
    <property type="entry name" value="Dihydroxyacetone kinase, domain 2"/>
    <property type="match status" value="1"/>
</dbReference>
<gene>
    <name evidence="7" type="primary">dhaK</name>
    <name evidence="7" type="ORF">PS862_01129</name>
</gene>
<evidence type="ECO:0000259" key="6">
    <source>
        <dbReference type="PROSITE" id="PS51481"/>
    </source>
</evidence>
<dbReference type="InterPro" id="IPR004007">
    <property type="entry name" value="DhaL_dom"/>
</dbReference>
<name>A0A5E7HUR2_PSEFL</name>
<dbReference type="Proteomes" id="UP000385207">
    <property type="component" value="Unassembled WGS sequence"/>
</dbReference>
<dbReference type="FunFam" id="3.40.50.10440:FF:000001">
    <property type="entry name" value="Dihydroxyacetone kinase, DhaK subunit"/>
    <property type="match status" value="1"/>
</dbReference>
<evidence type="ECO:0000256" key="2">
    <source>
        <dbReference type="ARBA" id="ARBA00022741"/>
    </source>
</evidence>
<protein>
    <submittedName>
        <fullName evidence="7">Dihydroxyacetone kinase</fullName>
        <ecNumber evidence="7">2.7.1.29</ecNumber>
    </submittedName>
</protein>
<dbReference type="GO" id="GO:0019563">
    <property type="term" value="P:glycerol catabolic process"/>
    <property type="evidence" value="ECO:0007669"/>
    <property type="project" value="TreeGrafter"/>
</dbReference>
<dbReference type="GO" id="GO:0004371">
    <property type="term" value="F:glycerone kinase activity"/>
    <property type="evidence" value="ECO:0007669"/>
    <property type="project" value="UniProtKB-EC"/>
</dbReference>
<dbReference type="OrthoDB" id="9806345at2"/>
<dbReference type="PROSITE" id="PS51481">
    <property type="entry name" value="DHAK"/>
    <property type="match status" value="1"/>
</dbReference>
<proteinExistence type="predicted"/>
<dbReference type="InterPro" id="IPR004006">
    <property type="entry name" value="DhaK_dom"/>
</dbReference>
<dbReference type="GO" id="GO:0005524">
    <property type="term" value="F:ATP binding"/>
    <property type="evidence" value="ECO:0007669"/>
    <property type="project" value="UniProtKB-KW"/>
</dbReference>
<keyword evidence="2" id="KW-0547">Nucleotide-binding</keyword>
<dbReference type="NCBIfam" id="TIGR02365">
    <property type="entry name" value="dha_L_ycgS"/>
    <property type="match status" value="1"/>
</dbReference>
<dbReference type="SUPFAM" id="SSF101473">
    <property type="entry name" value="DhaL-like"/>
    <property type="match status" value="1"/>
</dbReference>
<dbReference type="InterPro" id="IPR050861">
    <property type="entry name" value="Dihydroxyacetone_Kinase"/>
</dbReference>
<accession>A0A5E7HUR2</accession>
<dbReference type="FunFam" id="1.25.40.340:FF:000002">
    <property type="entry name" value="Dihydroxyacetone kinase, L subunit"/>
    <property type="match status" value="1"/>
</dbReference>
<dbReference type="EC" id="2.7.1.29" evidence="7"/>
<dbReference type="FunFam" id="3.30.1180.20:FF:000001">
    <property type="entry name" value="Dihydroxyacetone kinase 1"/>
    <property type="match status" value="1"/>
</dbReference>
<dbReference type="Pfam" id="PF02733">
    <property type="entry name" value="Dak1"/>
    <property type="match status" value="1"/>
</dbReference>
<dbReference type="GO" id="GO:0005829">
    <property type="term" value="C:cytosol"/>
    <property type="evidence" value="ECO:0007669"/>
    <property type="project" value="TreeGrafter"/>
</dbReference>
<dbReference type="InterPro" id="IPR036117">
    <property type="entry name" value="DhaL_dom_sf"/>
</dbReference>
<sequence>MKKIINDPNAVVSDMLEGVVLSDDRLVLLSGEDVVARKDFLEHANAGKVCIISGGGAGHEPAHGGYVGFGMLTAAVAGPVFTSPSVDAILNAILTVAGPAGVLLIVKSYTGDRLNFGLAAEIARSSGVKVDMVIVGDDVALDGDGRVGRRGIAGTVFIHKIAGAAAQAGLSLEDVKAEAQCAAQGLFSMGLGLSACTVPAAGKPGFSLEDDQVEFGLGIHGESGVSRSKVDSAEVMIRSLVTRIVEQGNLQSGQRVALMVNNLGGTSVQELDIVARQALIECSTHGLRVEKAMVGTFLTALEMAGVSLTFLRVDDAILERLESSGKTSAWKGMTSPSQEVTRVVGASAEKVHAVEGTAWSSDTAQEFKEVIKAVTHSLKQSEQILTELDSVVGDGDIGISLARGARAIDESLEHLTLDKPAVALQEISAILRRVLGGTSGPLYAMFVLRAGTALAARNDVSSVSAWAAALQAGCNGMKALGGATAGDRTMLDALLPACEFLATAKGTAAAVAAGVTEAAEKGAELTRSMLPMKGRSSYIGQRALGHVDPGAYAVTVWTKAIAGALKHL</sequence>
<evidence type="ECO:0000313" key="7">
    <source>
        <dbReference type="EMBL" id="VVO67082.1"/>
    </source>
</evidence>
<organism evidence="7 8">
    <name type="scientific">Pseudomonas fluorescens</name>
    <dbReference type="NCBI Taxonomy" id="294"/>
    <lineage>
        <taxon>Bacteria</taxon>
        <taxon>Pseudomonadati</taxon>
        <taxon>Pseudomonadota</taxon>
        <taxon>Gammaproteobacteria</taxon>
        <taxon>Pseudomonadales</taxon>
        <taxon>Pseudomonadaceae</taxon>
        <taxon>Pseudomonas</taxon>
    </lineage>
</organism>
<reference evidence="7 8" key="1">
    <citation type="submission" date="2019-09" db="EMBL/GenBank/DDBJ databases">
        <authorList>
            <person name="Chandra G."/>
            <person name="Truman W A."/>
        </authorList>
    </citation>
    <scope>NUCLEOTIDE SEQUENCE [LARGE SCALE GENOMIC DNA]</scope>
    <source>
        <strain evidence="7">PS862</strain>
    </source>
</reference>
<evidence type="ECO:0000256" key="3">
    <source>
        <dbReference type="ARBA" id="ARBA00022777"/>
    </source>
</evidence>
<dbReference type="PROSITE" id="PS51480">
    <property type="entry name" value="DHAL"/>
    <property type="match status" value="1"/>
</dbReference>
<feature type="domain" description="DhaK" evidence="6">
    <location>
        <begin position="7"/>
        <end position="330"/>
    </location>
</feature>
<dbReference type="Pfam" id="PF02734">
    <property type="entry name" value="Dak2"/>
    <property type="match status" value="1"/>
</dbReference>
<dbReference type="EMBL" id="CABVII010000004">
    <property type="protein sequence ID" value="VVO67082.1"/>
    <property type="molecule type" value="Genomic_DNA"/>
</dbReference>
<dbReference type="PANTHER" id="PTHR28629">
    <property type="entry name" value="TRIOKINASE/FMN CYCLASE"/>
    <property type="match status" value="1"/>
</dbReference>
<dbReference type="PANTHER" id="PTHR28629:SF4">
    <property type="entry name" value="TRIOKINASE_FMN CYCLASE"/>
    <property type="match status" value="1"/>
</dbReference>
<keyword evidence="4" id="KW-0067">ATP-binding</keyword>
<evidence type="ECO:0000313" key="8">
    <source>
        <dbReference type="Proteomes" id="UP000385207"/>
    </source>
</evidence>
<dbReference type="InterPro" id="IPR012737">
    <property type="entry name" value="DhaK_L_YcgS"/>
</dbReference>
<dbReference type="Gene3D" id="3.40.50.10440">
    <property type="entry name" value="Dihydroxyacetone kinase, domain 1"/>
    <property type="match status" value="1"/>
</dbReference>
<dbReference type="NCBIfam" id="NF011049">
    <property type="entry name" value="PRK14479.1"/>
    <property type="match status" value="1"/>
</dbReference>
<dbReference type="Gene3D" id="1.25.40.340">
    <property type="match status" value="1"/>
</dbReference>
<dbReference type="RefSeq" id="WP_150783424.1">
    <property type="nucleotide sequence ID" value="NZ_CABVII010000004.1"/>
</dbReference>
<keyword evidence="1 7" id="KW-0808">Transferase</keyword>
<evidence type="ECO:0000256" key="4">
    <source>
        <dbReference type="ARBA" id="ARBA00022840"/>
    </source>
</evidence>